<evidence type="ECO:0000313" key="1">
    <source>
        <dbReference type="EMBL" id="TDL22853.1"/>
    </source>
</evidence>
<organism evidence="1 2">
    <name type="scientific">Rickenella mellea</name>
    <dbReference type="NCBI Taxonomy" id="50990"/>
    <lineage>
        <taxon>Eukaryota</taxon>
        <taxon>Fungi</taxon>
        <taxon>Dikarya</taxon>
        <taxon>Basidiomycota</taxon>
        <taxon>Agaricomycotina</taxon>
        <taxon>Agaricomycetes</taxon>
        <taxon>Hymenochaetales</taxon>
        <taxon>Rickenellaceae</taxon>
        <taxon>Rickenella</taxon>
    </lineage>
</organism>
<dbReference type="EMBL" id="ML170173">
    <property type="protein sequence ID" value="TDL22853.1"/>
    <property type="molecule type" value="Genomic_DNA"/>
</dbReference>
<keyword evidence="2" id="KW-1185">Reference proteome</keyword>
<accession>A0A4Y7Q5B2</accession>
<dbReference type="STRING" id="50990.A0A4Y7Q5B2"/>
<dbReference type="VEuPathDB" id="FungiDB:BD410DRAFT_803254"/>
<dbReference type="AlphaFoldDB" id="A0A4Y7Q5B2"/>
<dbReference type="Proteomes" id="UP000294933">
    <property type="component" value="Unassembled WGS sequence"/>
</dbReference>
<dbReference type="Gene3D" id="3.40.50.150">
    <property type="entry name" value="Vaccinia Virus protein VP39"/>
    <property type="match status" value="1"/>
</dbReference>
<proteinExistence type="predicted"/>
<evidence type="ECO:0008006" key="3">
    <source>
        <dbReference type="Google" id="ProtNLM"/>
    </source>
</evidence>
<sequence>MPVVAPSPVASTPSGLKDLFGRGMNNRSDVYKLPADQVEMNRLELQHRMWVLMEGGLYPRELSSTVRHVLAPTAERRAAILDVGSGSGIWAVEMAVEFPDAEIIGLDLAERHSRRIAGKSSLMLRFLETHASPRFEAADCTDDISNLPCGLFILADGHFLFDEHKSKLGPATAGIASRGECWFATWMLETKARMGSKSQHNFPGETLLRWIEEDGCLEKQDGVEYFCPINWDGDGMENGKELGKIMWKNIQEYIAASTPALLAHGLAHDVAETWTRNIERELEGPKIRIYLKWCAAWGIRRTE</sequence>
<reference evidence="1 2" key="1">
    <citation type="submission" date="2018-06" db="EMBL/GenBank/DDBJ databases">
        <title>A transcriptomic atlas of mushroom development highlights an independent origin of complex multicellularity.</title>
        <authorList>
            <consortium name="DOE Joint Genome Institute"/>
            <person name="Krizsan K."/>
            <person name="Almasi E."/>
            <person name="Merenyi Z."/>
            <person name="Sahu N."/>
            <person name="Viragh M."/>
            <person name="Koszo T."/>
            <person name="Mondo S."/>
            <person name="Kiss B."/>
            <person name="Balint B."/>
            <person name="Kues U."/>
            <person name="Barry K."/>
            <person name="Hegedus J.C."/>
            <person name="Henrissat B."/>
            <person name="Johnson J."/>
            <person name="Lipzen A."/>
            <person name="Ohm R."/>
            <person name="Nagy I."/>
            <person name="Pangilinan J."/>
            <person name="Yan J."/>
            <person name="Xiong Y."/>
            <person name="Grigoriev I.V."/>
            <person name="Hibbett D.S."/>
            <person name="Nagy L.G."/>
        </authorList>
    </citation>
    <scope>NUCLEOTIDE SEQUENCE [LARGE SCALE GENOMIC DNA]</scope>
    <source>
        <strain evidence="1 2">SZMC22713</strain>
    </source>
</reference>
<dbReference type="SUPFAM" id="SSF53335">
    <property type="entry name" value="S-adenosyl-L-methionine-dependent methyltransferases"/>
    <property type="match status" value="1"/>
</dbReference>
<dbReference type="InterPro" id="IPR029063">
    <property type="entry name" value="SAM-dependent_MTases_sf"/>
</dbReference>
<name>A0A4Y7Q5B2_9AGAM</name>
<evidence type="ECO:0000313" key="2">
    <source>
        <dbReference type="Proteomes" id="UP000294933"/>
    </source>
</evidence>
<dbReference type="OrthoDB" id="2013972at2759"/>
<protein>
    <recommendedName>
        <fullName evidence="3">S-adenosyl-L-methionine-dependent methyltransferase</fullName>
    </recommendedName>
</protein>
<dbReference type="CDD" id="cd02440">
    <property type="entry name" value="AdoMet_MTases"/>
    <property type="match status" value="1"/>
</dbReference>
<gene>
    <name evidence="1" type="ORF">BD410DRAFT_803254</name>
</gene>